<gene>
    <name evidence="2" type="primary">LOC114344762</name>
</gene>
<evidence type="ECO:0000313" key="2">
    <source>
        <dbReference type="RefSeq" id="XP_028151392.1"/>
    </source>
</evidence>
<dbReference type="InterPro" id="IPR005135">
    <property type="entry name" value="Endo/exonuclease/phosphatase"/>
</dbReference>
<dbReference type="GO" id="GO:0031012">
    <property type="term" value="C:extracellular matrix"/>
    <property type="evidence" value="ECO:0007669"/>
    <property type="project" value="TreeGrafter"/>
</dbReference>
<dbReference type="GO" id="GO:0007508">
    <property type="term" value="P:larval heart development"/>
    <property type="evidence" value="ECO:0007669"/>
    <property type="project" value="TreeGrafter"/>
</dbReference>
<feature type="non-terminal residue" evidence="2">
    <location>
        <position position="642"/>
    </location>
</feature>
<name>A0A6P7GZ33_DIAVI</name>
<proteinExistence type="predicted"/>
<protein>
    <submittedName>
        <fullName evidence="2">Uncharacterized protein LOC114344762</fullName>
    </submittedName>
</protein>
<dbReference type="GO" id="GO:0061343">
    <property type="term" value="P:cell adhesion involved in heart morphogenesis"/>
    <property type="evidence" value="ECO:0007669"/>
    <property type="project" value="TreeGrafter"/>
</dbReference>
<dbReference type="Pfam" id="PF14529">
    <property type="entry name" value="Exo_endo_phos_2"/>
    <property type="match status" value="1"/>
</dbReference>
<sequence length="642" mass="73874">MGEDFNQDHIREIENKLSSEDHSSSPKFTDTIANEAVDRINRAKNIFVRGVPEITGDIETKKSHDGGILKNILDTVMCNSTPVTFFRIGKPNNRFPRMIKVIMQNEHEAKHILKNKKKLLQNVSLKNVSIIDDKTPNQIECLKELRMELEQRKSNGEENLTIKYIQGFHNWLCFYTNLATLNSKFNELLCNIQNLNPQIILITETWLTSNDLDSLYNIDNYSLYRCDRRNRRGGGTCIYLSSEITNNFSVTSLDITVPNIELLGLKICHKNSFVIHLVCVYRPGDSRLADDESLIASLDELSSLENLIVIGDFNFRDISWPITDPPSDLSTSKNVFTDFVLNSNLHQFITEPTRFRINNLPSILDLVFSNDPHLLTHPLISSPVGNSDHAVITFHIQFNLQYCTPNVNKTVYEIIDFENANRQLADIDWNDVFGDIRDPVVFWDKFLHVVNFCKNQNTVKKTIYKNNIKPWINGELIYLIKYKRKLWNKYRRTNRIEDLLIHRNFARDLKKSLHEARVAYEESIAISSNCKKLYKYIRSSLTTKVSIPLLEKDNGDISQSNYENAEVLASTFSKVFSVEPTNHQLPNITSSRVSSSLENIIITPDKVKYHLQNLKNNSSPGLDLISSLFLKKCSDALAYPLY</sequence>
<feature type="domain" description="Endonuclease/exonuclease/phosphatase" evidence="1">
    <location>
        <begin position="275"/>
        <end position="392"/>
    </location>
</feature>
<dbReference type="PANTHER" id="PTHR33395">
    <property type="entry name" value="TRANSCRIPTASE, PUTATIVE-RELATED-RELATED"/>
    <property type="match status" value="1"/>
</dbReference>
<evidence type="ECO:0000259" key="1">
    <source>
        <dbReference type="Pfam" id="PF14529"/>
    </source>
</evidence>
<dbReference type="PANTHER" id="PTHR33395:SF22">
    <property type="entry name" value="REVERSE TRANSCRIPTASE DOMAIN-CONTAINING PROTEIN"/>
    <property type="match status" value="1"/>
</dbReference>
<dbReference type="GO" id="GO:0003824">
    <property type="term" value="F:catalytic activity"/>
    <property type="evidence" value="ECO:0007669"/>
    <property type="project" value="InterPro"/>
</dbReference>
<accession>A0A6P7GZ33</accession>
<dbReference type="InParanoid" id="A0A6P7GZ33"/>
<dbReference type="SUPFAM" id="SSF56219">
    <property type="entry name" value="DNase I-like"/>
    <property type="match status" value="1"/>
</dbReference>
<organism evidence="2">
    <name type="scientific">Diabrotica virgifera virgifera</name>
    <name type="common">western corn rootworm</name>
    <dbReference type="NCBI Taxonomy" id="50390"/>
    <lineage>
        <taxon>Eukaryota</taxon>
        <taxon>Metazoa</taxon>
        <taxon>Ecdysozoa</taxon>
        <taxon>Arthropoda</taxon>
        <taxon>Hexapoda</taxon>
        <taxon>Insecta</taxon>
        <taxon>Pterygota</taxon>
        <taxon>Neoptera</taxon>
        <taxon>Endopterygota</taxon>
        <taxon>Coleoptera</taxon>
        <taxon>Polyphaga</taxon>
        <taxon>Cucujiformia</taxon>
        <taxon>Chrysomeloidea</taxon>
        <taxon>Chrysomelidae</taxon>
        <taxon>Galerucinae</taxon>
        <taxon>Diabroticina</taxon>
        <taxon>Diabroticites</taxon>
        <taxon>Diabrotica</taxon>
    </lineage>
</organism>
<dbReference type="Gene3D" id="3.60.10.10">
    <property type="entry name" value="Endonuclease/exonuclease/phosphatase"/>
    <property type="match status" value="1"/>
</dbReference>
<dbReference type="AlphaFoldDB" id="A0A6P7GZ33"/>
<reference evidence="2" key="1">
    <citation type="submission" date="2025-08" db="UniProtKB">
        <authorList>
            <consortium name="RefSeq"/>
        </authorList>
    </citation>
    <scope>IDENTIFICATION</scope>
    <source>
        <tissue evidence="2">Whole insect</tissue>
    </source>
</reference>
<dbReference type="RefSeq" id="XP_028151392.1">
    <property type="nucleotide sequence ID" value="XM_028295591.1"/>
</dbReference>
<dbReference type="InterPro" id="IPR036691">
    <property type="entry name" value="Endo/exonu/phosph_ase_sf"/>
</dbReference>